<dbReference type="GO" id="GO:0000055">
    <property type="term" value="P:ribosomal large subunit export from nucleus"/>
    <property type="evidence" value="ECO:0007669"/>
    <property type="project" value="TreeGrafter"/>
</dbReference>
<dbReference type="InterPro" id="IPR001494">
    <property type="entry name" value="Importin-beta_N"/>
</dbReference>
<evidence type="ECO:0000256" key="1">
    <source>
        <dbReference type="ARBA" id="ARBA00004123"/>
    </source>
</evidence>
<comment type="subcellular location">
    <subcellularLocation>
        <location evidence="1">Nucleus</location>
    </subcellularLocation>
</comment>
<evidence type="ECO:0000256" key="2">
    <source>
        <dbReference type="ARBA" id="ARBA00009466"/>
    </source>
</evidence>
<dbReference type="InterPro" id="IPR040485">
    <property type="entry name" value="XPO1_repeat_3"/>
</dbReference>
<dbReference type="GO" id="GO:0031267">
    <property type="term" value="F:small GTPase binding"/>
    <property type="evidence" value="ECO:0007669"/>
    <property type="project" value="InterPro"/>
</dbReference>
<dbReference type="PANTHER" id="PTHR11223:SF2">
    <property type="entry name" value="EXPORTIN-1"/>
    <property type="match status" value="1"/>
</dbReference>
<keyword evidence="4" id="KW-0653">Protein transport</keyword>
<evidence type="ECO:0000313" key="7">
    <source>
        <dbReference type="EMBL" id="KIK51644.1"/>
    </source>
</evidence>
<evidence type="ECO:0000256" key="5">
    <source>
        <dbReference type="ARBA" id="ARBA00023242"/>
    </source>
</evidence>
<dbReference type="Pfam" id="PF08767">
    <property type="entry name" value="CRM1_C"/>
    <property type="match status" value="2"/>
</dbReference>
<accession>A0A0D0BPW1</accession>
<dbReference type="GO" id="GO:0000056">
    <property type="term" value="P:ribosomal small subunit export from nucleus"/>
    <property type="evidence" value="ECO:0007669"/>
    <property type="project" value="TreeGrafter"/>
</dbReference>
<dbReference type="InterPro" id="IPR041123">
    <property type="entry name" value="CRM1_repeat"/>
</dbReference>
<proteinExistence type="inferred from homology"/>
<dbReference type="SUPFAM" id="SSF48371">
    <property type="entry name" value="ARM repeat"/>
    <property type="match status" value="1"/>
</dbReference>
<dbReference type="InterPro" id="IPR045065">
    <property type="entry name" value="XPO1/5"/>
</dbReference>
<evidence type="ECO:0000256" key="3">
    <source>
        <dbReference type="ARBA" id="ARBA00022448"/>
    </source>
</evidence>
<dbReference type="Pfam" id="PF18787">
    <property type="entry name" value="CRM1_repeat_3"/>
    <property type="match status" value="1"/>
</dbReference>
<dbReference type="InterPro" id="IPR041235">
    <property type="entry name" value="Exp1_repeat_2"/>
</dbReference>
<name>A0A0D0BPW1_9AGAR</name>
<dbReference type="HOGENOM" id="CLU_011906_0_0_1"/>
<dbReference type="GO" id="GO:0006611">
    <property type="term" value="P:protein export from nucleus"/>
    <property type="evidence" value="ECO:0007669"/>
    <property type="project" value="InterPro"/>
</dbReference>
<keyword evidence="8" id="KW-1185">Reference proteome</keyword>
<dbReference type="InterPro" id="IPR013598">
    <property type="entry name" value="Exportin-1/Importin-b-like"/>
</dbReference>
<dbReference type="SMART" id="SM00913">
    <property type="entry name" value="IBN_N"/>
    <property type="match status" value="1"/>
</dbReference>
<protein>
    <recommendedName>
        <fullName evidence="6">Importin N-terminal domain-containing protein</fullName>
    </recommendedName>
</protein>
<gene>
    <name evidence="7" type="ORF">GYMLUDRAFT_50383</name>
</gene>
<keyword evidence="5" id="KW-0539">Nucleus</keyword>
<dbReference type="PANTHER" id="PTHR11223">
    <property type="entry name" value="EXPORTIN 1/5"/>
    <property type="match status" value="1"/>
</dbReference>
<dbReference type="InterPro" id="IPR016024">
    <property type="entry name" value="ARM-type_fold"/>
</dbReference>
<organism evidence="7 8">
    <name type="scientific">Collybiopsis luxurians FD-317 M1</name>
    <dbReference type="NCBI Taxonomy" id="944289"/>
    <lineage>
        <taxon>Eukaryota</taxon>
        <taxon>Fungi</taxon>
        <taxon>Dikarya</taxon>
        <taxon>Basidiomycota</taxon>
        <taxon>Agaricomycotina</taxon>
        <taxon>Agaricomycetes</taxon>
        <taxon>Agaricomycetidae</taxon>
        <taxon>Agaricales</taxon>
        <taxon>Marasmiineae</taxon>
        <taxon>Omphalotaceae</taxon>
        <taxon>Collybiopsis</taxon>
        <taxon>Collybiopsis luxurians</taxon>
    </lineage>
</organism>
<dbReference type="SMART" id="SM01102">
    <property type="entry name" value="CRM1_C"/>
    <property type="match status" value="1"/>
</dbReference>
<dbReference type="GO" id="GO:0005049">
    <property type="term" value="F:nuclear export signal receptor activity"/>
    <property type="evidence" value="ECO:0007669"/>
    <property type="project" value="InterPro"/>
</dbReference>
<dbReference type="OrthoDB" id="27218at2759"/>
<keyword evidence="3" id="KW-0813">Transport</keyword>
<dbReference type="Gene3D" id="1.25.10.10">
    <property type="entry name" value="Leucine-rich Repeat Variant"/>
    <property type="match status" value="1"/>
</dbReference>
<dbReference type="Pfam" id="PF18784">
    <property type="entry name" value="CRM1_repeat_2"/>
    <property type="match status" value="1"/>
</dbReference>
<dbReference type="AlphaFoldDB" id="A0A0D0BPW1"/>
<dbReference type="GO" id="GO:0005737">
    <property type="term" value="C:cytoplasm"/>
    <property type="evidence" value="ECO:0007669"/>
    <property type="project" value="TreeGrafter"/>
</dbReference>
<dbReference type="GO" id="GO:0005634">
    <property type="term" value="C:nucleus"/>
    <property type="evidence" value="ECO:0007669"/>
    <property type="project" value="UniProtKB-SubCell"/>
</dbReference>
<dbReference type="Pfam" id="PF08389">
    <property type="entry name" value="Xpo1"/>
    <property type="match status" value="1"/>
</dbReference>
<dbReference type="EMBL" id="KN834858">
    <property type="protein sequence ID" value="KIK51644.1"/>
    <property type="molecule type" value="Genomic_DNA"/>
</dbReference>
<dbReference type="Proteomes" id="UP000053593">
    <property type="component" value="Unassembled WGS sequence"/>
</dbReference>
<reference evidence="7 8" key="1">
    <citation type="submission" date="2014-04" db="EMBL/GenBank/DDBJ databases">
        <title>Evolutionary Origins and Diversification of the Mycorrhizal Mutualists.</title>
        <authorList>
            <consortium name="DOE Joint Genome Institute"/>
            <consortium name="Mycorrhizal Genomics Consortium"/>
            <person name="Kohler A."/>
            <person name="Kuo A."/>
            <person name="Nagy L.G."/>
            <person name="Floudas D."/>
            <person name="Copeland A."/>
            <person name="Barry K.W."/>
            <person name="Cichocki N."/>
            <person name="Veneault-Fourrey C."/>
            <person name="LaButti K."/>
            <person name="Lindquist E.A."/>
            <person name="Lipzen A."/>
            <person name="Lundell T."/>
            <person name="Morin E."/>
            <person name="Murat C."/>
            <person name="Riley R."/>
            <person name="Ohm R."/>
            <person name="Sun H."/>
            <person name="Tunlid A."/>
            <person name="Henrissat B."/>
            <person name="Grigoriev I.V."/>
            <person name="Hibbett D.S."/>
            <person name="Martin F."/>
        </authorList>
    </citation>
    <scope>NUCLEOTIDE SEQUENCE [LARGE SCALE GENOMIC DNA]</scope>
    <source>
        <strain evidence="7 8">FD-317 M1</strain>
    </source>
</reference>
<dbReference type="FunFam" id="1.25.10.10:FF:000022">
    <property type="entry name" value="protein EXPORTIN 1A"/>
    <property type="match status" value="1"/>
</dbReference>
<sequence>MEFQSLLNFSQELDVSLLDRVVLAFYTGAGPEQQAAQTALTQFQDHPEAWTRVPEILQKSSFPQTKYIGLQILEKLISTRWKSLPEGQRQGVRNFLIQVTIEIASDETVARKEKVYLNKLNLAMVQVLKQEWPHNWPTFISELVESSKTSLPLCENNMVLLRLLSEEIFDFSADQMTQAKAQELKVQLSNELSLVFQLCLEVLKEAPMGKVGLLRATLETLGRFLSWIPLGYVFETELLQLLVTRFLEVAEYRNLTLKCAAEIASLPRSDVASVPGYDATLKMFFTSIMVTINKLIPPSTDIASAYRNASDTGQEMVMALAMFLASFFGKHLVLLEEETDREALLNAHFYLIKISQVDEREVWKICLEYWLILLVGLYEEAVSRLPIGTSAAGDTAFAVPEVTLRKDVYAEVLTNLRLIAVGKMVKPEEVLIVENEEGEVVREHLQETDTIVLYKMMRELMLYLTHLDVVDTERILTEKLERQMNKKDGSSGDEWSWGNLNTLCWAVGSISGAMDEDTEKRFLVLIIRELLSLVEQKRGKDNKAIIASNIMYIVGQYPRFLKAHWRFLKTVVNKLFEFMHEGHEGVQDMACDTYMKITKKCARQFVVRQSEEKEPFVEEILRNIGRITVDLSPQQVHTFYEATGVIIAEAVNRAQQEKLIAGLMDMPNSAWDALMMQASVNPALLHNPESVKLLSNVLKTNVSACTSIGGEAYTVQVARIFTDMLGLYKAVSRMISEVVEKEGLIMSKTPKVRQLRALKKDILKLMQTYINSVVQIEVVNENFIPPLLDAVLGDYQRKAEGGGAGEGAGVNANANAVALSAASREAEVLNLMSDVVRCLGSLITPQVPPILSAVLEPTLEMITQDLTEYPDHRLYFFRLLRMIILNCFPALLSIPPEGFKLVMDSIIWAVKHSARDLGDTGLHMTFDIVEAFASGDPAVAQSFYKQYFLVIVQEILYVMTDSEHKSGFGLQAMVLARMFRIVGEGGVEGGVLSDEGQAGAGVGKEGVKEFFVGYCVKLLSGAFPHVHISHIQTLVNGMSENYGDINRFKGGLRDFLVQMKEFSAEVTS</sequence>
<dbReference type="PROSITE" id="PS50166">
    <property type="entry name" value="IMPORTIN_B_NT"/>
    <property type="match status" value="1"/>
</dbReference>
<evidence type="ECO:0000313" key="8">
    <source>
        <dbReference type="Proteomes" id="UP000053593"/>
    </source>
</evidence>
<evidence type="ECO:0000259" key="6">
    <source>
        <dbReference type="PROSITE" id="PS50166"/>
    </source>
</evidence>
<evidence type="ECO:0000256" key="4">
    <source>
        <dbReference type="ARBA" id="ARBA00022927"/>
    </source>
</evidence>
<dbReference type="InterPro" id="IPR014877">
    <property type="entry name" value="XPO1_C_dom"/>
</dbReference>
<dbReference type="Pfam" id="PF18777">
    <property type="entry name" value="CRM1_repeat"/>
    <property type="match status" value="1"/>
</dbReference>
<dbReference type="Pfam" id="PF03810">
    <property type="entry name" value="IBN_N"/>
    <property type="match status" value="1"/>
</dbReference>
<comment type="similarity">
    <text evidence="2">Belongs to the exportin family.</text>
</comment>
<feature type="domain" description="Importin N-terminal" evidence="6">
    <location>
        <begin position="36"/>
        <end position="102"/>
    </location>
</feature>
<dbReference type="InterPro" id="IPR011989">
    <property type="entry name" value="ARM-like"/>
</dbReference>